<organism evidence="8 9">
    <name type="scientific">Armadillidium nasatum</name>
    <dbReference type="NCBI Taxonomy" id="96803"/>
    <lineage>
        <taxon>Eukaryota</taxon>
        <taxon>Metazoa</taxon>
        <taxon>Ecdysozoa</taxon>
        <taxon>Arthropoda</taxon>
        <taxon>Crustacea</taxon>
        <taxon>Multicrustacea</taxon>
        <taxon>Malacostraca</taxon>
        <taxon>Eumalacostraca</taxon>
        <taxon>Peracarida</taxon>
        <taxon>Isopoda</taxon>
        <taxon>Oniscidea</taxon>
        <taxon>Crinocheta</taxon>
        <taxon>Armadillidiidae</taxon>
        <taxon>Armadillidium</taxon>
    </lineage>
</organism>
<feature type="transmembrane region" description="Helical" evidence="6">
    <location>
        <begin position="140"/>
        <end position="159"/>
    </location>
</feature>
<keyword evidence="8" id="KW-0813">Transport</keyword>
<keyword evidence="2 6" id="KW-0812">Transmembrane</keyword>
<feature type="transmembrane region" description="Helical" evidence="6">
    <location>
        <begin position="297"/>
        <end position="319"/>
    </location>
</feature>
<feature type="transmembrane region" description="Helical" evidence="6">
    <location>
        <begin position="401"/>
        <end position="421"/>
    </location>
</feature>
<feature type="transmembrane region" description="Helical" evidence="6">
    <location>
        <begin position="339"/>
        <end position="359"/>
    </location>
</feature>
<keyword evidence="4 6" id="KW-0472">Membrane</keyword>
<dbReference type="PANTHER" id="PTHR23503">
    <property type="entry name" value="SOLUTE CARRIER FAMILY 2"/>
    <property type="match status" value="1"/>
</dbReference>
<dbReference type="GO" id="GO:0015149">
    <property type="term" value="F:hexose transmembrane transporter activity"/>
    <property type="evidence" value="ECO:0007669"/>
    <property type="project" value="TreeGrafter"/>
</dbReference>
<keyword evidence="3 6" id="KW-1133">Transmembrane helix</keyword>
<evidence type="ECO:0000313" key="9">
    <source>
        <dbReference type="Proteomes" id="UP000326759"/>
    </source>
</evidence>
<accession>A0A5N5SUP5</accession>
<dbReference type="InterPro" id="IPR020846">
    <property type="entry name" value="MFS_dom"/>
</dbReference>
<dbReference type="PANTHER" id="PTHR23503:SF127">
    <property type="entry name" value="FI08437P-RELATED"/>
    <property type="match status" value="1"/>
</dbReference>
<dbReference type="Proteomes" id="UP000326759">
    <property type="component" value="Unassembled WGS sequence"/>
</dbReference>
<dbReference type="Pfam" id="PF00083">
    <property type="entry name" value="Sugar_tr"/>
    <property type="match status" value="2"/>
</dbReference>
<dbReference type="SUPFAM" id="SSF103473">
    <property type="entry name" value="MFS general substrate transporter"/>
    <property type="match status" value="1"/>
</dbReference>
<dbReference type="AlphaFoldDB" id="A0A5N5SUP5"/>
<evidence type="ECO:0000313" key="8">
    <source>
        <dbReference type="EMBL" id="KAB7497953.1"/>
    </source>
</evidence>
<keyword evidence="8" id="KW-0762">Sugar transport</keyword>
<evidence type="ECO:0000256" key="1">
    <source>
        <dbReference type="ARBA" id="ARBA00004141"/>
    </source>
</evidence>
<evidence type="ECO:0000256" key="6">
    <source>
        <dbReference type="SAM" id="Phobius"/>
    </source>
</evidence>
<feature type="transmembrane region" description="Helical" evidence="6">
    <location>
        <begin position="63"/>
        <end position="85"/>
    </location>
</feature>
<feature type="transmembrane region" description="Helical" evidence="6">
    <location>
        <begin position="180"/>
        <end position="200"/>
    </location>
</feature>
<evidence type="ECO:0000256" key="3">
    <source>
        <dbReference type="ARBA" id="ARBA00022989"/>
    </source>
</evidence>
<name>A0A5N5SUP5_9CRUS</name>
<dbReference type="OrthoDB" id="4540492at2759"/>
<dbReference type="Gene3D" id="1.20.1250.20">
    <property type="entry name" value="MFS general substrate transporter like domains"/>
    <property type="match status" value="1"/>
</dbReference>
<comment type="caution">
    <text evidence="8">The sequence shown here is derived from an EMBL/GenBank/DDBJ whole genome shotgun (WGS) entry which is preliminary data.</text>
</comment>
<gene>
    <name evidence="8" type="ORF">Anas_07922</name>
</gene>
<feature type="domain" description="Major facilitator superfamily (MFS) profile" evidence="7">
    <location>
        <begin position="1"/>
        <end position="487"/>
    </location>
</feature>
<proteinExistence type="predicted"/>
<feature type="compositionally biased region" description="Low complexity" evidence="5">
    <location>
        <begin position="501"/>
        <end position="516"/>
    </location>
</feature>
<feature type="transmembrane region" description="Helical" evidence="6">
    <location>
        <begin position="462"/>
        <end position="483"/>
    </location>
</feature>
<dbReference type="PRINTS" id="PR00171">
    <property type="entry name" value="SUGRTRNSPORT"/>
</dbReference>
<keyword evidence="9" id="KW-1185">Reference proteome</keyword>
<feature type="transmembrane region" description="Helical" evidence="6">
    <location>
        <begin position="97"/>
        <end position="120"/>
    </location>
</feature>
<feature type="region of interest" description="Disordered" evidence="5">
    <location>
        <begin position="500"/>
        <end position="523"/>
    </location>
</feature>
<dbReference type="InterPro" id="IPR003663">
    <property type="entry name" value="Sugar/inositol_transpt"/>
</dbReference>
<protein>
    <submittedName>
        <fullName evidence="8">Solute carrier family 2, facilitated glucose transporter member 1</fullName>
    </submittedName>
</protein>
<dbReference type="PROSITE" id="PS50850">
    <property type="entry name" value="MFS"/>
    <property type="match status" value="1"/>
</dbReference>
<sequence length="523" mass="57610">MLNDETGTSSVCVQSSQFLSGYCFNSCQDIALTPIRSIDPIRAWISYSLFEQYNVILNSSQEYIIWGLVVSIFVGGALVGSSSGAHLANSLGRRNGLLISHLVCLVSGLVILGCQFVNVVELLLLGRLLAGLATGYSKCPYTICLLYTYVCPFIPVFRLRASTSLVPLYLSEISPPSLRGVMGTLFPLGLCLGILISQILGLPNFFGKESTWPYLVGGHFIYVLLSLPLHFFLPISPTHLYLNKNDTVAAHQALMKLRHGDVYTITKEENALFTVSLENEMKKIQGGAWKLLFDRRLFRSLSCVIVLNIGQQLAGINAVFYYSTLLFLNSGMDLEQSQGASVCAGIPNLIMAALALPLVRYVKRKRLLVISIISYCFWQIVLILCVHYLNLYPWTGKLAFVSVFAAVLCYGIGLGPIPYMIGTELFSSEVRGFGLAVGAMSNWGANLIVGLVFPLLQEKMGIYSFLIFIVVCIALLIYVILLVPETYKKTYKQDFSDLESKYSSSSSLSPSSVFSSTKYEPAD</sequence>
<reference evidence="8 9" key="1">
    <citation type="journal article" date="2019" name="PLoS Biol.">
        <title>Sex chromosomes control vertical transmission of feminizing Wolbachia symbionts in an isopod.</title>
        <authorList>
            <person name="Becking T."/>
            <person name="Chebbi M.A."/>
            <person name="Giraud I."/>
            <person name="Moumen B."/>
            <person name="Laverre T."/>
            <person name="Caubet Y."/>
            <person name="Peccoud J."/>
            <person name="Gilbert C."/>
            <person name="Cordaux R."/>
        </authorList>
    </citation>
    <scope>NUCLEOTIDE SEQUENCE [LARGE SCALE GENOMIC DNA]</scope>
    <source>
        <strain evidence="8">ANa2</strain>
        <tissue evidence="8">Whole body excluding digestive tract and cuticle</tissue>
    </source>
</reference>
<evidence type="ECO:0000259" key="7">
    <source>
        <dbReference type="PROSITE" id="PS50850"/>
    </source>
</evidence>
<dbReference type="InterPro" id="IPR045263">
    <property type="entry name" value="GLUT"/>
</dbReference>
<evidence type="ECO:0000256" key="4">
    <source>
        <dbReference type="ARBA" id="ARBA00023136"/>
    </source>
</evidence>
<feature type="transmembrane region" description="Helical" evidence="6">
    <location>
        <begin position="212"/>
        <end position="233"/>
    </location>
</feature>
<dbReference type="GO" id="GO:0016020">
    <property type="term" value="C:membrane"/>
    <property type="evidence" value="ECO:0007669"/>
    <property type="project" value="UniProtKB-SubCell"/>
</dbReference>
<feature type="transmembrane region" description="Helical" evidence="6">
    <location>
        <begin position="366"/>
        <end position="389"/>
    </location>
</feature>
<feature type="transmembrane region" description="Helical" evidence="6">
    <location>
        <begin position="433"/>
        <end position="456"/>
    </location>
</feature>
<dbReference type="InterPro" id="IPR036259">
    <property type="entry name" value="MFS_trans_sf"/>
</dbReference>
<evidence type="ECO:0000256" key="2">
    <source>
        <dbReference type="ARBA" id="ARBA00022692"/>
    </source>
</evidence>
<dbReference type="EMBL" id="SEYY01019735">
    <property type="protein sequence ID" value="KAB7497953.1"/>
    <property type="molecule type" value="Genomic_DNA"/>
</dbReference>
<dbReference type="InterPro" id="IPR005828">
    <property type="entry name" value="MFS_sugar_transport-like"/>
</dbReference>
<evidence type="ECO:0000256" key="5">
    <source>
        <dbReference type="SAM" id="MobiDB-lite"/>
    </source>
</evidence>
<comment type="subcellular location">
    <subcellularLocation>
        <location evidence="1">Membrane</location>
        <topology evidence="1">Multi-pass membrane protein</topology>
    </subcellularLocation>
</comment>